<dbReference type="InterPro" id="IPR000477">
    <property type="entry name" value="RT_dom"/>
</dbReference>
<evidence type="ECO:0000256" key="1">
    <source>
        <dbReference type="SAM" id="MobiDB-lite"/>
    </source>
</evidence>
<feature type="region of interest" description="Disordered" evidence="1">
    <location>
        <begin position="33"/>
        <end position="54"/>
    </location>
</feature>
<dbReference type="InterPro" id="IPR005162">
    <property type="entry name" value="Retrotrans_gag_dom"/>
</dbReference>
<dbReference type="InterPro" id="IPR012337">
    <property type="entry name" value="RNaseH-like_sf"/>
</dbReference>
<feature type="compositionally biased region" description="Basic and acidic residues" evidence="1">
    <location>
        <begin position="517"/>
        <end position="526"/>
    </location>
</feature>
<evidence type="ECO:0000259" key="2">
    <source>
        <dbReference type="PROSITE" id="PS50879"/>
    </source>
</evidence>
<feature type="compositionally biased region" description="Basic residues" evidence="1">
    <location>
        <begin position="437"/>
        <end position="446"/>
    </location>
</feature>
<dbReference type="InterPro" id="IPR002156">
    <property type="entry name" value="RNaseH_domain"/>
</dbReference>
<dbReference type="PANTHER" id="PTHR48475:SF2">
    <property type="entry name" value="RIBONUCLEASE H"/>
    <property type="match status" value="1"/>
</dbReference>
<dbReference type="EMBL" id="BPVZ01000019">
    <property type="protein sequence ID" value="GKV02679.1"/>
    <property type="molecule type" value="Genomic_DNA"/>
</dbReference>
<dbReference type="PROSITE" id="PS50879">
    <property type="entry name" value="RNASE_H_1"/>
    <property type="match status" value="1"/>
</dbReference>
<keyword evidence="5" id="KW-1185">Reference proteome</keyword>
<dbReference type="CDD" id="cd01647">
    <property type="entry name" value="RT_LTR"/>
    <property type="match status" value="1"/>
</dbReference>
<feature type="region of interest" description="Disordered" evidence="1">
    <location>
        <begin position="170"/>
        <end position="214"/>
    </location>
</feature>
<dbReference type="PROSITE" id="PS50994">
    <property type="entry name" value="INTEGRASE"/>
    <property type="match status" value="1"/>
</dbReference>
<dbReference type="SUPFAM" id="SSF56672">
    <property type="entry name" value="DNA/RNA polymerases"/>
    <property type="match status" value="1"/>
</dbReference>
<dbReference type="InterPro" id="IPR043502">
    <property type="entry name" value="DNA/RNA_pol_sf"/>
</dbReference>
<proteinExistence type="predicted"/>
<evidence type="ECO:0000313" key="4">
    <source>
        <dbReference type="EMBL" id="GKV02679.1"/>
    </source>
</evidence>
<protein>
    <submittedName>
        <fullName evidence="4">Uncharacterized protein</fullName>
    </submittedName>
</protein>
<feature type="compositionally biased region" description="Polar residues" evidence="1">
    <location>
        <begin position="235"/>
        <end position="248"/>
    </location>
</feature>
<dbReference type="Proteomes" id="UP001054252">
    <property type="component" value="Unassembled WGS sequence"/>
</dbReference>
<feature type="region of interest" description="Disordered" evidence="1">
    <location>
        <begin position="229"/>
        <end position="248"/>
    </location>
</feature>
<feature type="domain" description="RNase H type-1" evidence="2">
    <location>
        <begin position="1102"/>
        <end position="1231"/>
    </location>
</feature>
<dbReference type="InterPro" id="IPR036397">
    <property type="entry name" value="RNaseH_sf"/>
</dbReference>
<dbReference type="GO" id="GO:0015074">
    <property type="term" value="P:DNA integration"/>
    <property type="evidence" value="ECO:0007669"/>
    <property type="project" value="InterPro"/>
</dbReference>
<feature type="compositionally biased region" description="Pro residues" evidence="1">
    <location>
        <begin position="200"/>
        <end position="210"/>
    </location>
</feature>
<accession>A0AAV5IX14</accession>
<organism evidence="4 5">
    <name type="scientific">Rubroshorea leprosula</name>
    <dbReference type="NCBI Taxonomy" id="152421"/>
    <lineage>
        <taxon>Eukaryota</taxon>
        <taxon>Viridiplantae</taxon>
        <taxon>Streptophyta</taxon>
        <taxon>Embryophyta</taxon>
        <taxon>Tracheophyta</taxon>
        <taxon>Spermatophyta</taxon>
        <taxon>Magnoliopsida</taxon>
        <taxon>eudicotyledons</taxon>
        <taxon>Gunneridae</taxon>
        <taxon>Pentapetalae</taxon>
        <taxon>rosids</taxon>
        <taxon>malvids</taxon>
        <taxon>Malvales</taxon>
        <taxon>Dipterocarpaceae</taxon>
        <taxon>Rubroshorea</taxon>
    </lineage>
</organism>
<reference evidence="4 5" key="1">
    <citation type="journal article" date="2021" name="Commun. Biol.">
        <title>The genome of Shorea leprosula (Dipterocarpaceae) highlights the ecological relevance of drought in aseasonal tropical rainforests.</title>
        <authorList>
            <person name="Ng K.K.S."/>
            <person name="Kobayashi M.J."/>
            <person name="Fawcett J.A."/>
            <person name="Hatakeyama M."/>
            <person name="Paape T."/>
            <person name="Ng C.H."/>
            <person name="Ang C.C."/>
            <person name="Tnah L.H."/>
            <person name="Lee C.T."/>
            <person name="Nishiyama T."/>
            <person name="Sese J."/>
            <person name="O'Brien M.J."/>
            <person name="Copetti D."/>
            <person name="Mohd Noor M.I."/>
            <person name="Ong R.C."/>
            <person name="Putra M."/>
            <person name="Sireger I.Z."/>
            <person name="Indrioko S."/>
            <person name="Kosugi Y."/>
            <person name="Izuno A."/>
            <person name="Isagi Y."/>
            <person name="Lee S.L."/>
            <person name="Shimizu K.K."/>
        </authorList>
    </citation>
    <scope>NUCLEOTIDE SEQUENCE [LARGE SCALE GENOMIC DNA]</scope>
    <source>
        <strain evidence="4">214</strain>
    </source>
</reference>
<comment type="caution">
    <text evidence="4">The sequence shown here is derived from an EMBL/GenBank/DDBJ whole genome shotgun (WGS) entry which is preliminary data.</text>
</comment>
<dbReference type="Gene3D" id="3.30.420.10">
    <property type="entry name" value="Ribonuclease H-like superfamily/Ribonuclease H"/>
    <property type="match status" value="2"/>
</dbReference>
<dbReference type="CDD" id="cd09279">
    <property type="entry name" value="RNase_HI_like"/>
    <property type="match status" value="1"/>
</dbReference>
<dbReference type="GO" id="GO:0003676">
    <property type="term" value="F:nucleic acid binding"/>
    <property type="evidence" value="ECO:0007669"/>
    <property type="project" value="InterPro"/>
</dbReference>
<feature type="domain" description="Integrase catalytic" evidence="3">
    <location>
        <begin position="1310"/>
        <end position="1415"/>
    </location>
</feature>
<dbReference type="Pfam" id="PF03732">
    <property type="entry name" value="Retrotrans_gag"/>
    <property type="match status" value="1"/>
</dbReference>
<dbReference type="Pfam" id="PF00078">
    <property type="entry name" value="RVT_1"/>
    <property type="match status" value="1"/>
</dbReference>
<name>A0AAV5IX14_9ROSI</name>
<sequence length="1514" mass="169892">MAMGGSHEGPSPSSSFKGGLLWSLDIPEKRAFGIPKDGNEMKTPPEQLGGSGGSHVVQRSGGYVIMESDCASLVTSMNSHFSAINSSLGTVLSDCKLRMASIIDCHVQFIRYKGNSVAHDLARWALHVEDDKHWITEVPSFLMHILVLAQVLAKNNPDDPLINLLNPAHPTIPHQHQQPINSPVQSAASAKNASQLQFHIPPPPPNPPQPMASDVSKRLDNLERMMAKNRAAAPAQTSSTPESTPLNTNIVQEPYPSGFKMPQFETYDETKDPDDHLHAFYSVMQAQNASDTLICKIFPSTLHGNARTWYYSLKPNSISSYVEMATAFVTKFSSRRLIKKTTAKLMRVAQREGESLKNYINRFNDAVLEIDSFDQAVGIAAITQGLTHERFRNSLIKHLLLHLKKSIIDLAISSLRKNMCCHKSPQPSRTIAAHGERKGRTRRSSKPVRTEVHSQPRLTSLVRPPPIRSLPTSKDHTKYCDYHQGHGHTTKACHMLKSELESLAWKGMLNEFIPKKDHPRFIREQRPNSQGPQGASNKTRIDYQQPLPPLPTPAKIIHMINGGLEAGGTSSKQQKLYVSVATPHNDPLVTTAIINNCEIHRVLVDIGSALDIMYYHCFESLGLDPALLQKYDGPIYGFNNQPVPVEGVLKINMAFVGRPTLIEIRAIVSQAHLCMKFPTPMGIATLRGNQEVARHCYMTSVSRPRKDKELLQLLVQPEAPSTQQVMVVKLPNNRLDDKARAASVEKTEEVQIDDNDPNRKTQIRTRLKPEEREELISFLKANKDMFSWTSADMPGIPTSVVVHKLSTNPLKKPVAQERRLFVGDRLQAIGEETNLNDACPKDCHPMPNIGKLVEAASRNESLSLLDAYLGYHQVRMALEDEVKTSFYAEDEIYSEIDRNLEVYVDDIVVKSSRAEDHLTDLAETFNNLRRYSMKLNPKKCTFGVEPSKFLGFMVSRRGIEVNPEKIKAIEEMKPPRSTKDVQRLAGRVAALHKFISKSVDKCLPFFKVLRTAAQKDETEKPQKFNWTTECQAAFDELKAYLSSSPLLTKAQEGEILYLYLGISDTTVSSVLIAFQQRSAIRAQALADFVVECTSNQEGSNIEAKTWTLYVDGSFNSKGSGVGAVLTRPDSFRSEHALKFNFEATNNVAEYEALLLGLCLVAELKVKRLQIYSDSQLVVNQINSMCEVIDPTLAKYVTAVSELKNHFKKFQLTKISRAENEHVDSLSKLASENSGEVKFVYIEILNEPSFQTSRVMEINTDPEAPGWTDPIKAYLLKGTVLGDKQEEMKLRKKASQYTLVGDVCTRDPIHYLSSVIYRYGIPNQVIADNGPQFNCNSFKDFCSNYGIKLVFTSVYHPEANGMVESVNKAILEGIKPRLDQLKTKWLDELNNVLWAYRATSRTATGESPYHLAFGTETVITVEIGVPSLRTLAYKQRIASLYDKRIRPRNFRVGDLVLRKAELTRFETRYGKLALNWEGHYLVTEISHPSAYILQDAEGKKMPRVWNVNNLKKFHP</sequence>
<feature type="compositionally biased region" description="Polar residues" evidence="1">
    <location>
        <begin position="527"/>
        <end position="538"/>
    </location>
</feature>
<gene>
    <name evidence="4" type="ORF">SLEP1_g15077</name>
</gene>
<dbReference type="GO" id="GO:0004523">
    <property type="term" value="F:RNA-DNA hybrid ribonuclease activity"/>
    <property type="evidence" value="ECO:0007669"/>
    <property type="project" value="InterPro"/>
</dbReference>
<evidence type="ECO:0000259" key="3">
    <source>
        <dbReference type="PROSITE" id="PS50994"/>
    </source>
</evidence>
<feature type="region of interest" description="Disordered" evidence="1">
    <location>
        <begin position="423"/>
        <end position="474"/>
    </location>
</feature>
<feature type="compositionally biased region" description="Polar residues" evidence="1">
    <location>
        <begin position="174"/>
        <end position="197"/>
    </location>
</feature>
<dbReference type="Pfam" id="PF13456">
    <property type="entry name" value="RVT_3"/>
    <property type="match status" value="2"/>
</dbReference>
<feature type="region of interest" description="Disordered" evidence="1">
    <location>
        <begin position="517"/>
        <end position="540"/>
    </location>
</feature>
<dbReference type="InterPro" id="IPR001584">
    <property type="entry name" value="Integrase_cat-core"/>
</dbReference>
<dbReference type="InterPro" id="IPR043128">
    <property type="entry name" value="Rev_trsase/Diguanyl_cyclase"/>
</dbReference>
<dbReference type="SUPFAM" id="SSF53098">
    <property type="entry name" value="Ribonuclease H-like"/>
    <property type="match status" value="1"/>
</dbReference>
<evidence type="ECO:0000313" key="5">
    <source>
        <dbReference type="Proteomes" id="UP001054252"/>
    </source>
</evidence>
<dbReference type="Gene3D" id="3.30.70.270">
    <property type="match status" value="2"/>
</dbReference>
<dbReference type="PANTHER" id="PTHR48475">
    <property type="entry name" value="RIBONUCLEASE H"/>
    <property type="match status" value="1"/>
</dbReference>